<proteinExistence type="predicted"/>
<keyword evidence="1" id="KW-0472">Membrane</keyword>
<keyword evidence="1" id="KW-0812">Transmembrane</keyword>
<name>A0AAV4RNT9_CAEEX</name>
<evidence type="ECO:0008006" key="4">
    <source>
        <dbReference type="Google" id="ProtNLM"/>
    </source>
</evidence>
<evidence type="ECO:0000256" key="1">
    <source>
        <dbReference type="SAM" id="Phobius"/>
    </source>
</evidence>
<keyword evidence="1" id="KW-1133">Transmembrane helix</keyword>
<accession>A0AAV4RNT9</accession>
<feature type="transmembrane region" description="Helical" evidence="1">
    <location>
        <begin position="12"/>
        <end position="31"/>
    </location>
</feature>
<comment type="caution">
    <text evidence="2">The sequence shown here is derived from an EMBL/GenBank/DDBJ whole genome shotgun (WGS) entry which is preliminary data.</text>
</comment>
<organism evidence="2 3">
    <name type="scientific">Caerostris extrusa</name>
    <name type="common">Bark spider</name>
    <name type="synonym">Caerostris bankana</name>
    <dbReference type="NCBI Taxonomy" id="172846"/>
    <lineage>
        <taxon>Eukaryota</taxon>
        <taxon>Metazoa</taxon>
        <taxon>Ecdysozoa</taxon>
        <taxon>Arthropoda</taxon>
        <taxon>Chelicerata</taxon>
        <taxon>Arachnida</taxon>
        <taxon>Araneae</taxon>
        <taxon>Araneomorphae</taxon>
        <taxon>Entelegynae</taxon>
        <taxon>Araneoidea</taxon>
        <taxon>Araneidae</taxon>
        <taxon>Caerostris</taxon>
    </lineage>
</organism>
<sequence>MLSSFSSGCYLLLIMSYLRLVSLCISTAVSVRGHGTLHTIKLAEVAFFSRSLAIDSLMNQCAYQIDLLPVPEERKKSIVTGNQSREK</sequence>
<keyword evidence="3" id="KW-1185">Reference proteome</keyword>
<evidence type="ECO:0000313" key="3">
    <source>
        <dbReference type="Proteomes" id="UP001054945"/>
    </source>
</evidence>
<reference evidence="2 3" key="1">
    <citation type="submission" date="2021-06" db="EMBL/GenBank/DDBJ databases">
        <title>Caerostris extrusa draft genome.</title>
        <authorList>
            <person name="Kono N."/>
            <person name="Arakawa K."/>
        </authorList>
    </citation>
    <scope>NUCLEOTIDE SEQUENCE [LARGE SCALE GENOMIC DNA]</scope>
</reference>
<dbReference type="AlphaFoldDB" id="A0AAV4RNT9"/>
<protein>
    <recommendedName>
        <fullName evidence="4">Secreted protein</fullName>
    </recommendedName>
</protein>
<dbReference type="Proteomes" id="UP001054945">
    <property type="component" value="Unassembled WGS sequence"/>
</dbReference>
<gene>
    <name evidence="2" type="ORF">CEXT_689481</name>
</gene>
<evidence type="ECO:0000313" key="2">
    <source>
        <dbReference type="EMBL" id="GIY23623.1"/>
    </source>
</evidence>
<dbReference type="EMBL" id="BPLR01008294">
    <property type="protein sequence ID" value="GIY23623.1"/>
    <property type="molecule type" value="Genomic_DNA"/>
</dbReference>